<evidence type="ECO:0000313" key="3">
    <source>
        <dbReference type="Proteomes" id="UP000276133"/>
    </source>
</evidence>
<sequence length="82" mass="9459">MIRNLKVLSICIFLLLSIYQNDALNKTSPANLTTLDSAQQSEKSPELTSMDRLNEMMMDELDNFDSDEMDGFTFDESDDFFF</sequence>
<gene>
    <name evidence="2" type="ORF">BpHYR1_000825</name>
</gene>
<evidence type="ECO:0000256" key="1">
    <source>
        <dbReference type="SAM" id="SignalP"/>
    </source>
</evidence>
<keyword evidence="1" id="KW-0732">Signal</keyword>
<dbReference type="Proteomes" id="UP000276133">
    <property type="component" value="Unassembled WGS sequence"/>
</dbReference>
<evidence type="ECO:0000313" key="2">
    <source>
        <dbReference type="EMBL" id="RNA11457.1"/>
    </source>
</evidence>
<dbReference type="AlphaFoldDB" id="A0A3M7QJ31"/>
<proteinExistence type="predicted"/>
<dbReference type="EMBL" id="REGN01005947">
    <property type="protein sequence ID" value="RNA11457.1"/>
    <property type="molecule type" value="Genomic_DNA"/>
</dbReference>
<comment type="caution">
    <text evidence="2">The sequence shown here is derived from an EMBL/GenBank/DDBJ whole genome shotgun (WGS) entry which is preliminary data.</text>
</comment>
<feature type="chain" id="PRO_5018036695" evidence="1">
    <location>
        <begin position="24"/>
        <end position="82"/>
    </location>
</feature>
<organism evidence="2 3">
    <name type="scientific">Brachionus plicatilis</name>
    <name type="common">Marine rotifer</name>
    <name type="synonym">Brachionus muelleri</name>
    <dbReference type="NCBI Taxonomy" id="10195"/>
    <lineage>
        <taxon>Eukaryota</taxon>
        <taxon>Metazoa</taxon>
        <taxon>Spiralia</taxon>
        <taxon>Gnathifera</taxon>
        <taxon>Rotifera</taxon>
        <taxon>Eurotatoria</taxon>
        <taxon>Monogononta</taxon>
        <taxon>Pseudotrocha</taxon>
        <taxon>Ploima</taxon>
        <taxon>Brachionidae</taxon>
        <taxon>Brachionus</taxon>
    </lineage>
</organism>
<protein>
    <submittedName>
        <fullName evidence="2">Uncharacterized protein</fullName>
    </submittedName>
</protein>
<reference evidence="2 3" key="1">
    <citation type="journal article" date="2018" name="Sci. Rep.">
        <title>Genomic signatures of local adaptation to the degree of environmental predictability in rotifers.</title>
        <authorList>
            <person name="Franch-Gras L."/>
            <person name="Hahn C."/>
            <person name="Garcia-Roger E.M."/>
            <person name="Carmona M.J."/>
            <person name="Serra M."/>
            <person name="Gomez A."/>
        </authorList>
    </citation>
    <scope>NUCLEOTIDE SEQUENCE [LARGE SCALE GENOMIC DNA]</scope>
    <source>
        <strain evidence="2">HYR1</strain>
    </source>
</reference>
<feature type="signal peptide" evidence="1">
    <location>
        <begin position="1"/>
        <end position="23"/>
    </location>
</feature>
<accession>A0A3M7QJ31</accession>
<keyword evidence="3" id="KW-1185">Reference proteome</keyword>
<name>A0A3M7QJ31_BRAPC</name>